<keyword evidence="9" id="KW-1185">Reference proteome</keyword>
<evidence type="ECO:0000256" key="1">
    <source>
        <dbReference type="ARBA" id="ARBA00022603"/>
    </source>
</evidence>
<dbReference type="Proteomes" id="UP000077885">
    <property type="component" value="Unassembled WGS sequence"/>
</dbReference>
<dbReference type="CDD" id="cd02440">
    <property type="entry name" value="AdoMet_MTases"/>
    <property type="match status" value="1"/>
</dbReference>
<dbReference type="EMBL" id="LXSL01000009">
    <property type="protein sequence ID" value="OAM31491.1"/>
    <property type="molecule type" value="Genomic_DNA"/>
</dbReference>
<feature type="binding site" evidence="5">
    <location>
        <begin position="176"/>
        <end position="179"/>
    </location>
    <ligand>
        <name>substrate</name>
    </ligand>
</feature>
<dbReference type="EC" id="2.1.1.297" evidence="5"/>
<dbReference type="AlphaFoldDB" id="A0A1A9S3H1"/>
<dbReference type="RefSeq" id="WP_067589404.1">
    <property type="nucleotide sequence ID" value="NZ_LXSL01000009.1"/>
</dbReference>
<comment type="caution">
    <text evidence="8">The sequence shown here is derived from an EMBL/GenBank/DDBJ whole genome shotgun (WGS) entry which is preliminary data.</text>
</comment>
<keyword evidence="2 5" id="KW-0808">Transferase</keyword>
<dbReference type="Gene3D" id="1.10.8.10">
    <property type="entry name" value="DNA helicase RuvA subunit, C-terminal domain"/>
    <property type="match status" value="1"/>
</dbReference>
<evidence type="ECO:0000256" key="4">
    <source>
        <dbReference type="ARBA" id="ARBA00048391"/>
    </source>
</evidence>
<dbReference type="InterPro" id="IPR002052">
    <property type="entry name" value="DNA_methylase_N6_adenine_CS"/>
</dbReference>
<dbReference type="Pfam" id="PF05175">
    <property type="entry name" value="MTS"/>
    <property type="match status" value="1"/>
</dbReference>
<dbReference type="InterPro" id="IPR019874">
    <property type="entry name" value="RF_methyltr_PrmC"/>
</dbReference>
<name>A0A1A9S3H1_9NEIS</name>
<dbReference type="GO" id="GO:0032259">
    <property type="term" value="P:methylation"/>
    <property type="evidence" value="ECO:0007669"/>
    <property type="project" value="UniProtKB-KW"/>
</dbReference>
<evidence type="ECO:0000313" key="8">
    <source>
        <dbReference type="EMBL" id="OAM31491.1"/>
    </source>
</evidence>
<dbReference type="SUPFAM" id="SSF53335">
    <property type="entry name" value="S-adenosyl-L-methionine-dependent methyltransferases"/>
    <property type="match status" value="1"/>
</dbReference>
<dbReference type="NCBIfam" id="TIGR03534">
    <property type="entry name" value="RF_mod_PrmC"/>
    <property type="match status" value="1"/>
</dbReference>
<gene>
    <name evidence="5" type="primary">prmC</name>
    <name evidence="8" type="ORF">A7P95_00210</name>
</gene>
<dbReference type="OrthoDB" id="9800643at2"/>
<dbReference type="NCBIfam" id="TIGR00536">
    <property type="entry name" value="hemK_fam"/>
    <property type="match status" value="1"/>
</dbReference>
<dbReference type="InterPro" id="IPR040758">
    <property type="entry name" value="PrmC_N"/>
</dbReference>
<dbReference type="FunFam" id="3.40.50.150:FF:000053">
    <property type="entry name" value="Release factor glutamine methyltransferase"/>
    <property type="match status" value="1"/>
</dbReference>
<evidence type="ECO:0000313" key="9">
    <source>
        <dbReference type="Proteomes" id="UP000077885"/>
    </source>
</evidence>
<dbReference type="Gene3D" id="3.40.50.150">
    <property type="entry name" value="Vaccinia Virus protein VP39"/>
    <property type="match status" value="1"/>
</dbReference>
<dbReference type="GO" id="GO:0003676">
    <property type="term" value="F:nucleic acid binding"/>
    <property type="evidence" value="ECO:0007669"/>
    <property type="project" value="InterPro"/>
</dbReference>
<dbReference type="InterPro" id="IPR050320">
    <property type="entry name" value="N5-glutamine_MTase"/>
</dbReference>
<protein>
    <recommendedName>
        <fullName evidence="5">Release factor glutamine methyltransferase</fullName>
        <shortName evidence="5">RF MTase</shortName>
        <ecNumber evidence="5">2.1.1.297</ecNumber>
    </recommendedName>
    <alternativeName>
        <fullName evidence="5">N5-glutamine methyltransferase PrmC</fullName>
    </alternativeName>
    <alternativeName>
        <fullName evidence="5">Protein-(glutamine-N5) MTase PrmC</fullName>
    </alternativeName>
    <alternativeName>
        <fullName evidence="5">Protein-glutamine N-methyltransferase PrmC</fullName>
    </alternativeName>
</protein>
<reference evidence="9" key="1">
    <citation type="submission" date="2016-05" db="EMBL/GenBank/DDBJ databases">
        <title>Draft genome of Corynebacterium afermentans subsp. afermentans LCDC 88199T.</title>
        <authorList>
            <person name="Bernier A.-M."/>
            <person name="Bernard K."/>
        </authorList>
    </citation>
    <scope>NUCLEOTIDE SEQUENCE [LARGE SCALE GENOMIC DNA]</scope>
    <source>
        <strain evidence="9">NML02-A-017</strain>
    </source>
</reference>
<keyword evidence="3 5" id="KW-0949">S-adenosyl-L-methionine</keyword>
<sequence length="271" mass="29125">MTFQQWLQQSGLPRAEARLLVEAVCRLPHARLISRGGDPVPQPQLAVLNILAARRRRGEPMAYLLGSREFYGRPFRVSPAVLIPRPETELLVEAALERLPPGGRLWDLGTGSGIIALTVALERPDAAVRASDISPAALAVAQANAAALGANIEWAQGSWFAALPATEGQFDIIASNPPYIEAADQHLQQGDLRFEPAAALTDFADGLSHIRTLAAQARGYLKPGGWLLLEHGWNQGAAVRAILAEHGWQQVETLPDLAGLDRVSIGQKGAE</sequence>
<dbReference type="InterPro" id="IPR029063">
    <property type="entry name" value="SAM-dependent_MTases_sf"/>
</dbReference>
<comment type="catalytic activity">
    <reaction evidence="4 5">
        <text>L-glutaminyl-[peptide chain release factor] + S-adenosyl-L-methionine = N(5)-methyl-L-glutaminyl-[peptide chain release factor] + S-adenosyl-L-homocysteine + H(+)</text>
        <dbReference type="Rhea" id="RHEA:42896"/>
        <dbReference type="Rhea" id="RHEA-COMP:10271"/>
        <dbReference type="Rhea" id="RHEA-COMP:10272"/>
        <dbReference type="ChEBI" id="CHEBI:15378"/>
        <dbReference type="ChEBI" id="CHEBI:30011"/>
        <dbReference type="ChEBI" id="CHEBI:57856"/>
        <dbReference type="ChEBI" id="CHEBI:59789"/>
        <dbReference type="ChEBI" id="CHEBI:61891"/>
        <dbReference type="EC" id="2.1.1.297"/>
    </reaction>
</comment>
<comment type="similarity">
    <text evidence="5">Belongs to the protein N5-glutamine methyltransferase family. PrmC subfamily.</text>
</comment>
<comment type="function">
    <text evidence="5">Methylates the class 1 translation termination release factors RF1/PrfA and RF2/PrfB on the glutamine residue of the universally conserved GGQ motif.</text>
</comment>
<feature type="binding site" evidence="5">
    <location>
        <position position="132"/>
    </location>
    <ligand>
        <name>S-adenosyl-L-methionine</name>
        <dbReference type="ChEBI" id="CHEBI:59789"/>
    </ligand>
</feature>
<evidence type="ECO:0000256" key="3">
    <source>
        <dbReference type="ARBA" id="ARBA00022691"/>
    </source>
</evidence>
<dbReference type="HAMAP" id="MF_02126">
    <property type="entry name" value="RF_methyltr_PrmC"/>
    <property type="match status" value="1"/>
</dbReference>
<feature type="binding site" evidence="5">
    <location>
        <position position="159"/>
    </location>
    <ligand>
        <name>S-adenosyl-L-methionine</name>
        <dbReference type="ChEBI" id="CHEBI:59789"/>
    </ligand>
</feature>
<evidence type="ECO:0000259" key="7">
    <source>
        <dbReference type="Pfam" id="PF17827"/>
    </source>
</evidence>
<dbReference type="PROSITE" id="PS00092">
    <property type="entry name" value="N6_MTASE"/>
    <property type="match status" value="1"/>
</dbReference>
<organism evidence="8 9">
    <name type="scientific">Eikenella longinqua</name>
    <dbReference type="NCBI Taxonomy" id="1795827"/>
    <lineage>
        <taxon>Bacteria</taxon>
        <taxon>Pseudomonadati</taxon>
        <taxon>Pseudomonadota</taxon>
        <taxon>Betaproteobacteria</taxon>
        <taxon>Neisseriales</taxon>
        <taxon>Neisseriaceae</taxon>
        <taxon>Eikenella</taxon>
    </lineage>
</organism>
<accession>A0A1A9S3H1</accession>
<evidence type="ECO:0000256" key="2">
    <source>
        <dbReference type="ARBA" id="ARBA00022679"/>
    </source>
</evidence>
<evidence type="ECO:0000256" key="5">
    <source>
        <dbReference type="HAMAP-Rule" id="MF_02126"/>
    </source>
</evidence>
<dbReference type="STRING" id="1795827.A7P95_00210"/>
<feature type="domain" description="Release factor glutamine methyltransferase N-terminal" evidence="7">
    <location>
        <begin position="7"/>
        <end position="66"/>
    </location>
</feature>
<dbReference type="PANTHER" id="PTHR18895:SF74">
    <property type="entry name" value="MTRF1L RELEASE FACTOR GLUTAMINE METHYLTRANSFERASE"/>
    <property type="match status" value="1"/>
</dbReference>
<keyword evidence="1 5" id="KW-0489">Methyltransferase</keyword>
<feature type="binding site" evidence="5">
    <location>
        <begin position="109"/>
        <end position="113"/>
    </location>
    <ligand>
        <name>S-adenosyl-L-methionine</name>
        <dbReference type="ChEBI" id="CHEBI:59789"/>
    </ligand>
</feature>
<dbReference type="InterPro" id="IPR007848">
    <property type="entry name" value="Small_mtfrase_dom"/>
</dbReference>
<proteinExistence type="inferred from homology"/>
<dbReference type="PANTHER" id="PTHR18895">
    <property type="entry name" value="HEMK METHYLTRANSFERASE"/>
    <property type="match status" value="1"/>
</dbReference>
<evidence type="ECO:0000259" key="6">
    <source>
        <dbReference type="Pfam" id="PF05175"/>
    </source>
</evidence>
<dbReference type="InterPro" id="IPR004556">
    <property type="entry name" value="HemK-like"/>
</dbReference>
<feature type="binding site" evidence="5">
    <location>
        <position position="176"/>
    </location>
    <ligand>
        <name>S-adenosyl-L-methionine</name>
        <dbReference type="ChEBI" id="CHEBI:59789"/>
    </ligand>
</feature>
<feature type="domain" description="Methyltransferase small" evidence="6">
    <location>
        <begin position="88"/>
        <end position="187"/>
    </location>
</feature>
<dbReference type="Pfam" id="PF17827">
    <property type="entry name" value="PrmC_N"/>
    <property type="match status" value="1"/>
</dbReference>
<dbReference type="GO" id="GO:0102559">
    <property type="term" value="F:peptide chain release factor N(5)-glutamine methyltransferase activity"/>
    <property type="evidence" value="ECO:0007669"/>
    <property type="project" value="UniProtKB-EC"/>
</dbReference>